<evidence type="ECO:0000256" key="1">
    <source>
        <dbReference type="SAM" id="MobiDB-lite"/>
    </source>
</evidence>
<feature type="region of interest" description="Disordered" evidence="1">
    <location>
        <begin position="100"/>
        <end position="133"/>
    </location>
</feature>
<sequence>MPPMKLDLASQIGIYRQRNLRKLAERSVHKQEGTVAKTICRPVSDLLDAVLRAGVSALQWVGSESKPGGSRQEPEGRNTTPDEMRAAKFDLDRALKALSKLKGGNNRQVNAQQRATYSTMASSRMGNQHQNGY</sequence>
<dbReference type="KEGG" id="bbig:BBBOND_0403530"/>
<dbReference type="EMBL" id="LK391710">
    <property type="protein sequence ID" value="CDR97865.1"/>
    <property type="molecule type" value="Genomic_DNA"/>
</dbReference>
<feature type="compositionally biased region" description="Polar residues" evidence="1">
    <location>
        <begin position="105"/>
        <end position="133"/>
    </location>
</feature>
<name>A0A061DEU0_BABBI</name>
<dbReference type="RefSeq" id="XP_012770051.1">
    <property type="nucleotide sequence ID" value="XM_012914597.1"/>
</dbReference>
<feature type="region of interest" description="Disordered" evidence="1">
    <location>
        <begin position="61"/>
        <end position="83"/>
    </location>
</feature>
<accession>A0A061DEU0</accession>
<dbReference type="AlphaFoldDB" id="A0A061DEU0"/>
<evidence type="ECO:0000313" key="3">
    <source>
        <dbReference type="Proteomes" id="UP000033188"/>
    </source>
</evidence>
<organism evidence="2 3">
    <name type="scientific">Babesia bigemina</name>
    <dbReference type="NCBI Taxonomy" id="5866"/>
    <lineage>
        <taxon>Eukaryota</taxon>
        <taxon>Sar</taxon>
        <taxon>Alveolata</taxon>
        <taxon>Apicomplexa</taxon>
        <taxon>Aconoidasida</taxon>
        <taxon>Piroplasmida</taxon>
        <taxon>Babesiidae</taxon>
        <taxon>Babesia</taxon>
    </lineage>
</organism>
<protein>
    <submittedName>
        <fullName evidence="2">Uncharacterized protein</fullName>
    </submittedName>
</protein>
<dbReference type="GeneID" id="24566406"/>
<keyword evidence="3" id="KW-1185">Reference proteome</keyword>
<dbReference type="Proteomes" id="UP000033188">
    <property type="component" value="Chromosome 4"/>
</dbReference>
<reference evidence="3" key="1">
    <citation type="journal article" date="2014" name="Nucleic Acids Res.">
        <title>The evolutionary dynamics of variant antigen genes in Babesia reveal a history of genomic innovation underlying host-parasite interaction.</title>
        <authorList>
            <person name="Jackson A.P."/>
            <person name="Otto T.D."/>
            <person name="Darby A."/>
            <person name="Ramaprasad A."/>
            <person name="Xia D."/>
            <person name="Echaide I.E."/>
            <person name="Farber M."/>
            <person name="Gahlot S."/>
            <person name="Gamble J."/>
            <person name="Gupta D."/>
            <person name="Gupta Y."/>
            <person name="Jackson L."/>
            <person name="Malandrin L."/>
            <person name="Malas T.B."/>
            <person name="Moussa E."/>
            <person name="Nair M."/>
            <person name="Reid A.J."/>
            <person name="Sanders M."/>
            <person name="Sharma J."/>
            <person name="Tracey A."/>
            <person name="Quail M.A."/>
            <person name="Weir W."/>
            <person name="Wastling J.M."/>
            <person name="Hall N."/>
            <person name="Willadsen P."/>
            <person name="Lingelbach K."/>
            <person name="Shiels B."/>
            <person name="Tait A."/>
            <person name="Berriman M."/>
            <person name="Allred D.R."/>
            <person name="Pain A."/>
        </authorList>
    </citation>
    <scope>NUCLEOTIDE SEQUENCE [LARGE SCALE GENOMIC DNA]</scope>
    <source>
        <strain evidence="3">Bond</strain>
    </source>
</reference>
<feature type="compositionally biased region" description="Basic and acidic residues" evidence="1">
    <location>
        <begin position="72"/>
        <end position="83"/>
    </location>
</feature>
<gene>
    <name evidence="2" type="ORF">BBBOND_0403530</name>
</gene>
<proteinExistence type="predicted"/>
<dbReference type="VEuPathDB" id="PiroplasmaDB:BBBOND_0403530"/>
<dbReference type="OrthoDB" id="10499285at2759"/>
<evidence type="ECO:0000313" key="2">
    <source>
        <dbReference type="EMBL" id="CDR97865.1"/>
    </source>
</evidence>